<keyword evidence="3 4" id="KW-0548">Nucleotidyltransferase</keyword>
<feature type="domain" description="Cytidyltransferase-like" evidence="5">
    <location>
        <begin position="12"/>
        <end position="57"/>
    </location>
</feature>
<comment type="pathway">
    <text evidence="4">Cofactor biosynthesis; NAD(+) biosynthesis; NAD(+) from nicotinamide D-ribonucleotide: step 1/1.</text>
</comment>
<comment type="similarity">
    <text evidence="1 4">Belongs to the archaeal NMN adenylyltransferase family.</text>
</comment>
<evidence type="ECO:0000259" key="5">
    <source>
        <dbReference type="Pfam" id="PF01467"/>
    </source>
</evidence>
<dbReference type="Pfam" id="PF01467">
    <property type="entry name" value="CTP_transf_like"/>
    <property type="match status" value="1"/>
</dbReference>
<name>A0A2M8EYN8_9BACT</name>
<dbReference type="SUPFAM" id="SSF52374">
    <property type="entry name" value="Nucleotidylyl transferase"/>
    <property type="match status" value="1"/>
</dbReference>
<dbReference type="GO" id="GO:0005524">
    <property type="term" value="F:ATP binding"/>
    <property type="evidence" value="ECO:0007669"/>
    <property type="project" value="UniProtKB-KW"/>
</dbReference>
<evidence type="ECO:0000256" key="2">
    <source>
        <dbReference type="ARBA" id="ARBA00022679"/>
    </source>
</evidence>
<evidence type="ECO:0000256" key="1">
    <source>
        <dbReference type="ARBA" id="ARBA00010124"/>
    </source>
</evidence>
<protein>
    <recommendedName>
        <fullName evidence="4">Nicotinamide-nucleotide adenylyltransferase</fullName>
        <ecNumber evidence="4">2.7.7.1</ecNumber>
    </recommendedName>
    <alternativeName>
        <fullName evidence="4">NAD(+) diphosphorylase</fullName>
    </alternativeName>
    <alternativeName>
        <fullName evidence="4">NAD(+) pyrophosphorylase</fullName>
    </alternativeName>
    <alternativeName>
        <fullName evidence="4">NMN adenylyltransferase</fullName>
    </alternativeName>
</protein>
<dbReference type="PANTHER" id="PTHR21342:SF0">
    <property type="entry name" value="BIFUNCTIONAL NMN ADENYLYLTRANSFERASE_NUDIX HYDROLASE"/>
    <property type="match status" value="1"/>
</dbReference>
<dbReference type="InterPro" id="IPR004821">
    <property type="entry name" value="Cyt_trans-like"/>
</dbReference>
<proteinExistence type="inferred from homology"/>
<dbReference type="Gene3D" id="3.40.50.620">
    <property type="entry name" value="HUPs"/>
    <property type="match status" value="1"/>
</dbReference>
<keyword evidence="4" id="KW-0520">NAD</keyword>
<keyword evidence="4" id="KW-0067">ATP-binding</keyword>
<reference evidence="7" key="1">
    <citation type="submission" date="2017-09" db="EMBL/GenBank/DDBJ databases">
        <title>Depth-based differentiation of microbial function through sediment-hosted aquifers and enrichment of novel symbionts in the deep terrestrial subsurface.</title>
        <authorList>
            <person name="Probst A.J."/>
            <person name="Ladd B."/>
            <person name="Jarett J.K."/>
            <person name="Geller-Mcgrath D.E."/>
            <person name="Sieber C.M.K."/>
            <person name="Emerson J.B."/>
            <person name="Anantharaman K."/>
            <person name="Thomas B.C."/>
            <person name="Malmstrom R."/>
            <person name="Stieglmeier M."/>
            <person name="Klingl A."/>
            <person name="Woyke T."/>
            <person name="Ryan C.M."/>
            <person name="Banfield J.F."/>
        </authorList>
    </citation>
    <scope>NUCLEOTIDE SEQUENCE [LARGE SCALE GENOMIC DNA]</scope>
</reference>
<evidence type="ECO:0000256" key="3">
    <source>
        <dbReference type="ARBA" id="ARBA00022695"/>
    </source>
</evidence>
<evidence type="ECO:0000313" key="6">
    <source>
        <dbReference type="EMBL" id="PJC31706.1"/>
    </source>
</evidence>
<comment type="subcellular location">
    <subcellularLocation>
        <location evidence="4">Cytoplasm</location>
    </subcellularLocation>
</comment>
<dbReference type="UniPathway" id="UPA00253">
    <property type="reaction ID" value="UER00600"/>
</dbReference>
<evidence type="ECO:0000313" key="7">
    <source>
        <dbReference type="Proteomes" id="UP000231383"/>
    </source>
</evidence>
<dbReference type="NCBIfam" id="TIGR00125">
    <property type="entry name" value="cyt_tran_rel"/>
    <property type="match status" value="1"/>
</dbReference>
<keyword evidence="4" id="KW-0547">Nucleotide-binding</keyword>
<dbReference type="InterPro" id="IPR014729">
    <property type="entry name" value="Rossmann-like_a/b/a_fold"/>
</dbReference>
<organism evidence="6 7">
    <name type="scientific">Candidatus Roizmanbacteria bacterium CG_4_9_14_0_2_um_filter_39_13</name>
    <dbReference type="NCBI Taxonomy" id="1974839"/>
    <lineage>
        <taxon>Bacteria</taxon>
        <taxon>Candidatus Roizmaniibacteriota</taxon>
    </lineage>
</organism>
<comment type="catalytic activity">
    <reaction evidence="4">
        <text>beta-nicotinamide D-ribonucleotide + ATP + H(+) = diphosphate + NAD(+)</text>
        <dbReference type="Rhea" id="RHEA:21360"/>
        <dbReference type="ChEBI" id="CHEBI:14649"/>
        <dbReference type="ChEBI" id="CHEBI:15378"/>
        <dbReference type="ChEBI" id="CHEBI:30616"/>
        <dbReference type="ChEBI" id="CHEBI:33019"/>
        <dbReference type="ChEBI" id="CHEBI:57540"/>
        <dbReference type="EC" id="2.7.7.1"/>
    </reaction>
</comment>
<gene>
    <name evidence="6" type="ORF">CO051_03940</name>
</gene>
<keyword evidence="4" id="KW-0963">Cytoplasm</keyword>
<dbReference type="PANTHER" id="PTHR21342">
    <property type="entry name" value="PHOSPHOPANTETHEINE ADENYLYLTRANSFERASE"/>
    <property type="match status" value="1"/>
</dbReference>
<comment type="caution">
    <text evidence="6">The sequence shown here is derived from an EMBL/GenBank/DDBJ whole genome shotgun (WGS) entry which is preliminary data.</text>
</comment>
<keyword evidence="2 4" id="KW-0808">Transferase</keyword>
<keyword evidence="4" id="KW-0662">Pyridine nucleotide biosynthesis</keyword>
<dbReference type="InterPro" id="IPR006418">
    <property type="entry name" value="NMN_Atrans_arc"/>
</dbReference>
<dbReference type="EMBL" id="PFSC01000106">
    <property type="protein sequence ID" value="PJC31706.1"/>
    <property type="molecule type" value="Genomic_DNA"/>
</dbReference>
<dbReference type="Proteomes" id="UP000231383">
    <property type="component" value="Unassembled WGS sequence"/>
</dbReference>
<dbReference type="HAMAP" id="MF_00243">
    <property type="entry name" value="NMN_adenylyltr"/>
    <property type="match status" value="1"/>
</dbReference>
<dbReference type="AlphaFoldDB" id="A0A2M8EYN8"/>
<dbReference type="GO" id="GO:0009435">
    <property type="term" value="P:NAD+ biosynthetic process"/>
    <property type="evidence" value="ECO:0007669"/>
    <property type="project" value="UniProtKB-UniRule"/>
</dbReference>
<evidence type="ECO:0000256" key="4">
    <source>
        <dbReference type="HAMAP-Rule" id="MF_00243"/>
    </source>
</evidence>
<dbReference type="GO" id="GO:0000309">
    <property type="term" value="F:nicotinamide-nucleotide adenylyltransferase activity"/>
    <property type="evidence" value="ECO:0007669"/>
    <property type="project" value="UniProtKB-UniRule"/>
</dbReference>
<dbReference type="NCBIfam" id="NF002243">
    <property type="entry name" value="PRK01153.1"/>
    <property type="match status" value="1"/>
</dbReference>
<accession>A0A2M8EYN8</accession>
<sequence length="156" mass="18255">MNHIPHFHTGLIIGRFQPFHLGHLYLFREALKQVDQVIVGIGGVNVHDADNPFSQKEIETTINNVIHSEKWDARVIQMFGIPDIHNDEKWRNFIEKYSTPFDVVVSHNDWVTRIFKKVGIPVIEIPFFKRDIYEGAKIRELMRSGGEWKNRVPQIV</sequence>
<dbReference type="EC" id="2.7.7.1" evidence="4"/>
<dbReference type="GO" id="GO:0005737">
    <property type="term" value="C:cytoplasm"/>
    <property type="evidence" value="ECO:0007669"/>
    <property type="project" value="UniProtKB-SubCell"/>
</dbReference>